<dbReference type="GeneID" id="55641670"/>
<dbReference type="Proteomes" id="UP000509301">
    <property type="component" value="Chromosome"/>
</dbReference>
<dbReference type="InterPro" id="IPR001375">
    <property type="entry name" value="Peptidase_S9_cat"/>
</dbReference>
<dbReference type="GO" id="GO:0004252">
    <property type="term" value="F:serine-type endopeptidase activity"/>
    <property type="evidence" value="ECO:0007669"/>
    <property type="project" value="TreeGrafter"/>
</dbReference>
<dbReference type="PANTHER" id="PTHR42776:SF27">
    <property type="entry name" value="DIPEPTIDYL PEPTIDASE FAMILY MEMBER 6"/>
    <property type="match status" value="1"/>
</dbReference>
<dbReference type="RefSeq" id="WP_174630846.1">
    <property type="nucleotide sequence ID" value="NZ_CP049074.1"/>
</dbReference>
<dbReference type="InterPro" id="IPR029058">
    <property type="entry name" value="AB_hydrolase_fold"/>
</dbReference>
<keyword evidence="1" id="KW-0378">Hydrolase</keyword>
<dbReference type="GO" id="GO:0006508">
    <property type="term" value="P:proteolysis"/>
    <property type="evidence" value="ECO:0007669"/>
    <property type="project" value="InterPro"/>
</dbReference>
<feature type="domain" description="Peptidase S9 prolyl oligopeptidase catalytic" evidence="2">
    <location>
        <begin position="338"/>
        <end position="534"/>
    </location>
</feature>
<dbReference type="Gene3D" id="3.40.50.1820">
    <property type="entry name" value="alpha/beta hydrolase"/>
    <property type="match status" value="1"/>
</dbReference>
<accession>A0A6N0NW95</accession>
<organism evidence="3 4">
    <name type="scientific">Metallosphaera tengchongensis</name>
    <dbReference type="NCBI Taxonomy" id="1532350"/>
    <lineage>
        <taxon>Archaea</taxon>
        <taxon>Thermoproteota</taxon>
        <taxon>Thermoprotei</taxon>
        <taxon>Sulfolobales</taxon>
        <taxon>Sulfolobaceae</taxon>
        <taxon>Metallosphaera</taxon>
    </lineage>
</organism>
<dbReference type="EMBL" id="CP049074">
    <property type="protein sequence ID" value="QKR00143.1"/>
    <property type="molecule type" value="Genomic_DNA"/>
</dbReference>
<evidence type="ECO:0000313" key="4">
    <source>
        <dbReference type="Proteomes" id="UP000509301"/>
    </source>
</evidence>
<dbReference type="OrthoDB" id="31240at2157"/>
<dbReference type="SUPFAM" id="SSF69304">
    <property type="entry name" value="Tricorn protease N-terminal domain"/>
    <property type="match status" value="1"/>
</dbReference>
<dbReference type="KEGG" id="mten:GWK48_06930"/>
<proteinExistence type="predicted"/>
<dbReference type="Gene3D" id="2.120.10.30">
    <property type="entry name" value="TolB, C-terminal domain"/>
    <property type="match status" value="1"/>
</dbReference>
<dbReference type="Pfam" id="PF00326">
    <property type="entry name" value="Peptidase_S9"/>
    <property type="match status" value="1"/>
</dbReference>
<evidence type="ECO:0000313" key="3">
    <source>
        <dbReference type="EMBL" id="QKR00143.1"/>
    </source>
</evidence>
<dbReference type="SUPFAM" id="SSF53474">
    <property type="entry name" value="alpha/beta-Hydrolases"/>
    <property type="match status" value="1"/>
</dbReference>
<dbReference type="InterPro" id="IPR011042">
    <property type="entry name" value="6-blade_b-propeller_TolB-like"/>
</dbReference>
<dbReference type="AlphaFoldDB" id="A0A6N0NW95"/>
<keyword evidence="4" id="KW-1185">Reference proteome</keyword>
<evidence type="ECO:0000256" key="1">
    <source>
        <dbReference type="ARBA" id="ARBA00022801"/>
    </source>
</evidence>
<protein>
    <submittedName>
        <fullName evidence="3">S9 family peptidase</fullName>
    </submittedName>
</protein>
<reference evidence="3 4" key="1">
    <citation type="submission" date="2020-02" db="EMBL/GenBank/DDBJ databases">
        <title>Comparative genome analysis reveals the metabolism and evolution of the thermophilic archaeal genus Metallosphaera.</title>
        <authorList>
            <person name="Jiang C."/>
        </authorList>
    </citation>
    <scope>NUCLEOTIDE SEQUENCE [LARGE SCALE GENOMIC DNA]</scope>
    <source>
        <strain evidence="3 4">Ric-A</strain>
    </source>
</reference>
<sequence>MNTSYLNHEPVLDFDVKNGRIAYVVLEETPTVYIYGVGKVEIEEPESVHWVGSRLAVVADRGGSEVRSIYIVEDKVHPILSDGYDNMDPFFLGEDKFYFLSNRDKRTIHLYFYDGGEITQVSKGDLPVMDYCVSPMGRWVAYSQGIYDNDLTVIDNSSGEEFKLSYRNSEEFPGSKDCFWGDQMLFLSNFRGYADIGTLSLRDHSVTWLKVDNHDKLSAMFWKNKLVYTVNTKGNVSLVIDDKEILSEGFPTDLKEDGDLYFLYSNHERSYDLYRLSVTLERITDSMRNVKGSFVKPTRVTYKSQGEEIDALLYQRGEEERGVVYVHGGPDYECLNVYSAEIQILLDEGLKVICPNYRGSTGRGRRFNHLNDRDLGGGDLIDVVEASNVLNVKRVAITGASYGGYLTMMAVTKFPERWCSAVAVVPFVNWFTEKETEREVLKQYDEVKIGNDERLLHDRSPIFFVQNVKSPLLILAGENDPRCPASETLQIVQKMRELGKSVEYKIYENEGHGFYKRENLKDSIIRTVDFILKHC</sequence>
<name>A0A6N0NW95_9CREN</name>
<gene>
    <name evidence="3" type="ORF">GWK48_06930</name>
</gene>
<evidence type="ECO:0000259" key="2">
    <source>
        <dbReference type="Pfam" id="PF00326"/>
    </source>
</evidence>
<dbReference type="PANTHER" id="PTHR42776">
    <property type="entry name" value="SERINE PEPTIDASE S9 FAMILY MEMBER"/>
    <property type="match status" value="1"/>
</dbReference>